<reference evidence="2 3" key="1">
    <citation type="journal article" date="2018" name="Nat. Biotechnol.">
        <title>A standardized bacterial taxonomy based on genome phylogeny substantially revises the tree of life.</title>
        <authorList>
            <person name="Parks D.H."/>
            <person name="Chuvochina M."/>
            <person name="Waite D.W."/>
            <person name="Rinke C."/>
            <person name="Skarshewski A."/>
            <person name="Chaumeil P.A."/>
            <person name="Hugenholtz P."/>
        </authorList>
    </citation>
    <scope>NUCLEOTIDE SEQUENCE [LARGE SCALE GENOMIC DNA]</scope>
    <source>
        <strain evidence="2">UBA9380</strain>
    </source>
</reference>
<comment type="caution">
    <text evidence="2">The sequence shown here is derived from an EMBL/GenBank/DDBJ whole genome shotgun (WGS) entry which is preliminary data.</text>
</comment>
<evidence type="ECO:0000313" key="2">
    <source>
        <dbReference type="EMBL" id="HBC33977.1"/>
    </source>
</evidence>
<dbReference type="EMBL" id="DNNA01000104">
    <property type="protein sequence ID" value="HBC33977.1"/>
    <property type="molecule type" value="Genomic_DNA"/>
</dbReference>
<dbReference type="Gene3D" id="3.40.50.2000">
    <property type="entry name" value="Glycogen Phosphorylase B"/>
    <property type="match status" value="1"/>
</dbReference>
<organism evidence="2 3">
    <name type="scientific">Marinobacter adhaerens</name>
    <dbReference type="NCBI Taxonomy" id="1033846"/>
    <lineage>
        <taxon>Bacteria</taxon>
        <taxon>Pseudomonadati</taxon>
        <taxon>Pseudomonadota</taxon>
        <taxon>Gammaproteobacteria</taxon>
        <taxon>Pseudomonadales</taxon>
        <taxon>Marinobacteraceae</taxon>
        <taxon>Marinobacter</taxon>
    </lineage>
</organism>
<dbReference type="NCBIfam" id="TIGR04348">
    <property type="entry name" value="selenoneine biosynthesis selenosugar synthase SenB"/>
    <property type="match status" value="1"/>
</dbReference>
<accession>A0A352IR94</accession>
<feature type="domain" description="Glycosyl transferase family 1" evidence="1">
    <location>
        <begin position="145"/>
        <end position="293"/>
    </location>
</feature>
<dbReference type="GO" id="GO:0016757">
    <property type="term" value="F:glycosyltransferase activity"/>
    <property type="evidence" value="ECO:0007669"/>
    <property type="project" value="InterPro"/>
</dbReference>
<name>A0A352IR94_9GAMM</name>
<dbReference type="Proteomes" id="UP000263489">
    <property type="component" value="Unassembled WGS sequence"/>
</dbReference>
<sequence length="328" mass="36051">MHLIMITPAQPGSKAGNRATAERWETLLQSAGHSVDVVTEYHGEPCDAFIALHAWRSVDAIRHFREIWPEKPLIVALTGTDIYYHQHEYPEDTRYSMGAADALIGLHDLVAHDIPAGLASKLVTLYQSAEGPEAFPARQADLTKESFGACVIGHLRDEKDSLRAAYAARLLPKDSKVQVFCAGKAHNDAWHNKAEREMAENPRFHWLGELDKTRTRQLMANSQLMVISSVMEGGANVVSEACRAGLPVLASDIPGNVGLLGRDYAGYFPVGDEQALAGLLQHAETEPAFLESLKAQVGNLAKRFLPEKEQASLEQALRLAMHRCSQGR</sequence>
<evidence type="ECO:0000313" key="3">
    <source>
        <dbReference type="Proteomes" id="UP000263489"/>
    </source>
</evidence>
<dbReference type="PANTHER" id="PTHR46660:SF2">
    <property type="entry name" value="GLYCOSYLTRANSFERASE 1 DOMAIN-CONTAINING PROTEIN 1"/>
    <property type="match status" value="1"/>
</dbReference>
<dbReference type="InterPro" id="IPR052622">
    <property type="entry name" value="Glycosyltransferase_G1"/>
</dbReference>
<evidence type="ECO:0000259" key="1">
    <source>
        <dbReference type="Pfam" id="PF00534"/>
    </source>
</evidence>
<dbReference type="Pfam" id="PF00534">
    <property type="entry name" value="Glycos_transf_1"/>
    <property type="match status" value="1"/>
</dbReference>
<dbReference type="PANTHER" id="PTHR46660">
    <property type="match status" value="1"/>
</dbReference>
<dbReference type="AlphaFoldDB" id="A0A352IR94"/>
<dbReference type="InterPro" id="IPR001296">
    <property type="entry name" value="Glyco_trans_1"/>
</dbReference>
<dbReference type="SUPFAM" id="SSF53756">
    <property type="entry name" value="UDP-Glycosyltransferase/glycogen phosphorylase"/>
    <property type="match status" value="1"/>
</dbReference>
<keyword evidence="2" id="KW-0808">Transferase</keyword>
<proteinExistence type="predicted"/>
<gene>
    <name evidence="2" type="ORF">DC045_06575</name>
</gene>
<dbReference type="InterPro" id="IPR027627">
    <property type="entry name" value="Glycosyltransferase_put"/>
</dbReference>
<dbReference type="CDD" id="cd03801">
    <property type="entry name" value="GT4_PimA-like"/>
    <property type="match status" value="1"/>
</dbReference>
<protein>
    <submittedName>
        <fullName evidence="2">TIGR04348 family glycosyltransferase</fullName>
    </submittedName>
</protein>